<dbReference type="PANTHER" id="PTHR43046:SF14">
    <property type="entry name" value="MUTT_NUDIX FAMILY PROTEIN"/>
    <property type="match status" value="1"/>
</dbReference>
<dbReference type="KEGG" id="tum:CBW65_22275"/>
<dbReference type="SUPFAM" id="SSF55811">
    <property type="entry name" value="Nudix"/>
    <property type="match status" value="1"/>
</dbReference>
<feature type="domain" description="Nudix hydrolase" evidence="4">
    <location>
        <begin position="7"/>
        <end position="134"/>
    </location>
</feature>
<dbReference type="PROSITE" id="PS51462">
    <property type="entry name" value="NUDIX"/>
    <property type="match status" value="1"/>
</dbReference>
<dbReference type="OrthoDB" id="9786141at2"/>
<sequence>MEDKRGNIWLAVSGLVINDEGKCLVVKKSYSATKGLWTLPSGFVQADETIDAAVAREVREETGLLVEPEAVVAMRSGVLRKGKHDTLLVFRARLLGGTETRCERELLTIDWLTPEEIAASPDSTEFLATLIRDVHHIEGLKPRPFQHTRDYGYSEFKIFF</sequence>
<dbReference type="Pfam" id="PF00293">
    <property type="entry name" value="NUDIX"/>
    <property type="match status" value="1"/>
</dbReference>
<keyword evidence="6" id="KW-1185">Reference proteome</keyword>
<name>A0A1Y0IVJ3_9BACL</name>
<evidence type="ECO:0000259" key="4">
    <source>
        <dbReference type="PROSITE" id="PS51462"/>
    </source>
</evidence>
<comment type="cofactor">
    <cofactor evidence="1">
        <name>Mg(2+)</name>
        <dbReference type="ChEBI" id="CHEBI:18420"/>
    </cofactor>
</comment>
<dbReference type="RefSeq" id="WP_087458757.1">
    <property type="nucleotide sequence ID" value="NZ_CP021434.1"/>
</dbReference>
<evidence type="ECO:0000256" key="1">
    <source>
        <dbReference type="ARBA" id="ARBA00001946"/>
    </source>
</evidence>
<reference evidence="6" key="1">
    <citation type="submission" date="2017-05" db="EMBL/GenBank/DDBJ databases">
        <authorList>
            <person name="Sung H."/>
        </authorList>
    </citation>
    <scope>NUCLEOTIDE SEQUENCE [LARGE SCALE GENOMIC DNA]</scope>
    <source>
        <strain evidence="6">AR23208</strain>
    </source>
</reference>
<dbReference type="InterPro" id="IPR020084">
    <property type="entry name" value="NUDIX_hydrolase_CS"/>
</dbReference>
<dbReference type="PROSITE" id="PS00893">
    <property type="entry name" value="NUDIX_BOX"/>
    <property type="match status" value="1"/>
</dbReference>
<dbReference type="InterPro" id="IPR015797">
    <property type="entry name" value="NUDIX_hydrolase-like_dom_sf"/>
</dbReference>
<evidence type="ECO:0000256" key="2">
    <source>
        <dbReference type="ARBA" id="ARBA00022801"/>
    </source>
</evidence>
<keyword evidence="2 3" id="KW-0378">Hydrolase</keyword>
<dbReference type="InterPro" id="IPR000086">
    <property type="entry name" value="NUDIX_hydrolase_dom"/>
</dbReference>
<dbReference type="InterPro" id="IPR020476">
    <property type="entry name" value="Nudix_hydrolase"/>
</dbReference>
<dbReference type="PANTHER" id="PTHR43046">
    <property type="entry name" value="GDP-MANNOSE MANNOSYL HYDROLASE"/>
    <property type="match status" value="1"/>
</dbReference>
<dbReference type="Proteomes" id="UP000195437">
    <property type="component" value="Chromosome"/>
</dbReference>
<protein>
    <recommendedName>
        <fullName evidence="4">Nudix hydrolase domain-containing protein</fullName>
    </recommendedName>
</protein>
<gene>
    <name evidence="5" type="ORF">CBW65_22275</name>
</gene>
<dbReference type="Gene3D" id="3.90.79.10">
    <property type="entry name" value="Nucleoside Triphosphate Pyrophosphohydrolase"/>
    <property type="match status" value="1"/>
</dbReference>
<comment type="similarity">
    <text evidence="3">Belongs to the Nudix hydrolase family.</text>
</comment>
<dbReference type="PRINTS" id="PR00502">
    <property type="entry name" value="NUDIXFAMILY"/>
</dbReference>
<dbReference type="EMBL" id="CP021434">
    <property type="protein sequence ID" value="ARU63413.1"/>
    <property type="molecule type" value="Genomic_DNA"/>
</dbReference>
<accession>A0A1Y0IVJ3</accession>
<evidence type="ECO:0000313" key="5">
    <source>
        <dbReference type="EMBL" id="ARU63413.1"/>
    </source>
</evidence>
<evidence type="ECO:0000313" key="6">
    <source>
        <dbReference type="Proteomes" id="UP000195437"/>
    </source>
</evidence>
<evidence type="ECO:0000256" key="3">
    <source>
        <dbReference type="RuleBase" id="RU003476"/>
    </source>
</evidence>
<proteinExistence type="inferred from homology"/>
<organism evidence="5 6">
    <name type="scientific">Tumebacillus avium</name>
    <dbReference type="NCBI Taxonomy" id="1903704"/>
    <lineage>
        <taxon>Bacteria</taxon>
        <taxon>Bacillati</taxon>
        <taxon>Bacillota</taxon>
        <taxon>Bacilli</taxon>
        <taxon>Bacillales</taxon>
        <taxon>Alicyclobacillaceae</taxon>
        <taxon>Tumebacillus</taxon>
    </lineage>
</organism>
<dbReference type="AlphaFoldDB" id="A0A1Y0IVJ3"/>
<dbReference type="GO" id="GO:0016787">
    <property type="term" value="F:hydrolase activity"/>
    <property type="evidence" value="ECO:0007669"/>
    <property type="project" value="UniProtKB-KW"/>
</dbReference>